<name>A0A0R3QDX1_9BILA</name>
<sequence length="276" mass="30628">LICGGTLFNCFSSYSNQVTLHLLQEEFSGKQSEMGDILSNRNCTIAPIILNATNYTMESLDNDNLTNETDLIKITSQLDQLKFTNSNNLTLELNANLTDSNLFISSANETSTLIISSNIEISNLLSELISLQNLTNNDTTELTDISNATDNQTKMITMKSATTDIIHGSNSKLKTNASSVNCFNEIYRLSDMINTDNNKMINTDNDRMISKKNIENVIYVSEQSSFIQPDLQKLLEIVRDASNALLRTFHITTISDNIALINDNITDNNSSITNNG</sequence>
<dbReference type="WBParaSite" id="BTMF_0000455701-mRNA-1">
    <property type="protein sequence ID" value="BTMF_0000455701-mRNA-1"/>
    <property type="gene ID" value="BTMF_0000455701"/>
</dbReference>
<organism evidence="1">
    <name type="scientific">Brugia timori</name>
    <dbReference type="NCBI Taxonomy" id="42155"/>
    <lineage>
        <taxon>Eukaryota</taxon>
        <taxon>Metazoa</taxon>
        <taxon>Ecdysozoa</taxon>
        <taxon>Nematoda</taxon>
        <taxon>Chromadorea</taxon>
        <taxon>Rhabditida</taxon>
        <taxon>Spirurina</taxon>
        <taxon>Spiruromorpha</taxon>
        <taxon>Filarioidea</taxon>
        <taxon>Onchocercidae</taxon>
        <taxon>Brugia</taxon>
    </lineage>
</organism>
<dbReference type="AlphaFoldDB" id="A0A0R3QDX1"/>
<proteinExistence type="predicted"/>
<protein>
    <submittedName>
        <fullName evidence="1">Pecanex-like protein</fullName>
    </submittedName>
</protein>
<reference evidence="1" key="1">
    <citation type="submission" date="2017-02" db="UniProtKB">
        <authorList>
            <consortium name="WormBaseParasite"/>
        </authorList>
    </citation>
    <scope>IDENTIFICATION</scope>
</reference>
<evidence type="ECO:0000313" key="1">
    <source>
        <dbReference type="WBParaSite" id="BTMF_0000455701-mRNA-1"/>
    </source>
</evidence>
<accession>A0A0R3QDX1</accession>